<protein>
    <submittedName>
        <fullName evidence="2">Uncharacterized protein</fullName>
    </submittedName>
</protein>
<evidence type="ECO:0000256" key="1">
    <source>
        <dbReference type="SAM" id="SignalP"/>
    </source>
</evidence>
<keyword evidence="3" id="KW-1185">Reference proteome</keyword>
<gene>
    <name evidence="2" type="ORF">D0C36_08960</name>
</gene>
<organism evidence="2 3">
    <name type="scientific">Mucilaginibacter conchicola</name>
    <dbReference type="NCBI Taxonomy" id="2303333"/>
    <lineage>
        <taxon>Bacteria</taxon>
        <taxon>Pseudomonadati</taxon>
        <taxon>Bacteroidota</taxon>
        <taxon>Sphingobacteriia</taxon>
        <taxon>Sphingobacteriales</taxon>
        <taxon>Sphingobacteriaceae</taxon>
        <taxon>Mucilaginibacter</taxon>
    </lineage>
</organism>
<dbReference type="Proteomes" id="UP000264217">
    <property type="component" value="Unassembled WGS sequence"/>
</dbReference>
<dbReference type="OrthoDB" id="706657at2"/>
<dbReference type="Pfam" id="PF17642">
    <property type="entry name" value="TssD"/>
    <property type="match status" value="1"/>
</dbReference>
<comment type="caution">
    <text evidence="2">The sequence shown here is derived from an EMBL/GenBank/DDBJ whole genome shotgun (WGS) entry which is preliminary data.</text>
</comment>
<dbReference type="EMBL" id="QWDC01000001">
    <property type="protein sequence ID" value="RFZ95629.1"/>
    <property type="molecule type" value="Genomic_DNA"/>
</dbReference>
<sequence>MKKAIFLITSFAMLLMAEQTFAQSEVQTEEKKNKIVLTVMDGGKALNTDINSVSLSISRYEDSDEAEAAPEVKPAGKDTSKIKIPNRILKQANGISYLSIEAKSLSPELMKILAKSKSKFDGSITITDPATKKVIKSLKFKQASLYSYSDNFSALSDSYGYGSSVISINCKGLSIDGVSFD</sequence>
<dbReference type="RefSeq" id="WP_117391179.1">
    <property type="nucleotide sequence ID" value="NZ_QWDC01000001.1"/>
</dbReference>
<name>A0A372P134_9SPHI</name>
<dbReference type="GO" id="GO:0033104">
    <property type="term" value="C:type VI protein secretion system complex"/>
    <property type="evidence" value="ECO:0007669"/>
    <property type="project" value="InterPro"/>
</dbReference>
<evidence type="ECO:0000313" key="2">
    <source>
        <dbReference type="EMBL" id="RFZ95629.1"/>
    </source>
</evidence>
<evidence type="ECO:0000313" key="3">
    <source>
        <dbReference type="Proteomes" id="UP000264217"/>
    </source>
</evidence>
<dbReference type="AlphaFoldDB" id="A0A372P134"/>
<accession>A0A372P134</accession>
<proteinExistence type="predicted"/>
<dbReference type="InterPro" id="IPR041408">
    <property type="entry name" value="Hcp_Tssd"/>
</dbReference>
<keyword evidence="1" id="KW-0732">Signal</keyword>
<feature type="signal peptide" evidence="1">
    <location>
        <begin position="1"/>
        <end position="22"/>
    </location>
</feature>
<reference evidence="2 3" key="1">
    <citation type="submission" date="2018-08" db="EMBL/GenBank/DDBJ databases">
        <title>Mucilaginibacter sp. MYSH2.</title>
        <authorList>
            <person name="Seo T."/>
        </authorList>
    </citation>
    <scope>NUCLEOTIDE SEQUENCE [LARGE SCALE GENOMIC DNA]</scope>
    <source>
        <strain evidence="2 3">MYSH2</strain>
    </source>
</reference>
<feature type="chain" id="PRO_5016985875" evidence="1">
    <location>
        <begin position="23"/>
        <end position="181"/>
    </location>
</feature>